<dbReference type="PANTHER" id="PTHR23077:SF198">
    <property type="entry name" value="ATP-DEPENDENT ZINC METALLOPROTEASE FTSH"/>
    <property type="match status" value="1"/>
</dbReference>
<evidence type="ECO:0000256" key="1">
    <source>
        <dbReference type="RuleBase" id="RU003651"/>
    </source>
</evidence>
<dbReference type="Gene3D" id="3.40.50.300">
    <property type="entry name" value="P-loop containing nucleotide triphosphate hydrolases"/>
    <property type="match status" value="1"/>
</dbReference>
<dbReference type="PROSITE" id="PS00674">
    <property type="entry name" value="AAA"/>
    <property type="match status" value="1"/>
</dbReference>
<dbReference type="PANTHER" id="PTHR23077">
    <property type="entry name" value="AAA-FAMILY ATPASE"/>
    <property type="match status" value="1"/>
</dbReference>
<dbReference type="InterPro" id="IPR003960">
    <property type="entry name" value="ATPase_AAA_CS"/>
</dbReference>
<feature type="domain" description="AAA+ ATPase" evidence="2">
    <location>
        <begin position="49"/>
        <end position="182"/>
    </location>
</feature>
<keyword evidence="1" id="KW-0547">Nucleotide-binding</keyword>
<keyword evidence="1" id="KW-0067">ATP-binding</keyword>
<evidence type="ECO:0000259" key="2">
    <source>
        <dbReference type="SMART" id="SM00382"/>
    </source>
</evidence>
<comment type="similarity">
    <text evidence="1">Belongs to the AAA ATPase family.</text>
</comment>
<dbReference type="SUPFAM" id="SSF52540">
    <property type="entry name" value="P-loop containing nucleoside triphosphate hydrolases"/>
    <property type="match status" value="1"/>
</dbReference>
<dbReference type="GO" id="GO:0016887">
    <property type="term" value="F:ATP hydrolysis activity"/>
    <property type="evidence" value="ECO:0007669"/>
    <property type="project" value="InterPro"/>
</dbReference>
<dbReference type="EMBL" id="QPIE01000001">
    <property type="protein sequence ID" value="RCU44710.1"/>
    <property type="molecule type" value="Genomic_DNA"/>
</dbReference>
<accession>A0A368N3F5</accession>
<dbReference type="CDD" id="cd19481">
    <property type="entry name" value="RecA-like_protease"/>
    <property type="match status" value="1"/>
</dbReference>
<dbReference type="Proteomes" id="UP000252172">
    <property type="component" value="Unassembled WGS sequence"/>
</dbReference>
<protein>
    <submittedName>
        <fullName evidence="3">AAA family ATPase</fullName>
    </submittedName>
</protein>
<gene>
    <name evidence="3" type="ORF">DQ356_00315</name>
</gene>
<dbReference type="AlphaFoldDB" id="A0A368N3F5"/>
<dbReference type="InterPro" id="IPR003593">
    <property type="entry name" value="AAA+_ATPase"/>
</dbReference>
<dbReference type="Pfam" id="PF00004">
    <property type="entry name" value="AAA"/>
    <property type="match status" value="1"/>
</dbReference>
<dbReference type="RefSeq" id="WP_114302485.1">
    <property type="nucleotide sequence ID" value="NZ_QPIE01000001.1"/>
</dbReference>
<dbReference type="InterPro" id="IPR050168">
    <property type="entry name" value="AAA_ATPase_domain"/>
</dbReference>
<keyword evidence="4" id="KW-1185">Reference proteome</keyword>
<name>A0A368N3F5_9FLAO</name>
<dbReference type="InterPro" id="IPR003959">
    <property type="entry name" value="ATPase_AAA_core"/>
</dbReference>
<sequence length="239" mass="27396">MSTAGLTITSREPVSLDDVLISDSNRKQLLQLIRENRHLSELRKYNLQVSNKILLHGSSGCGKTYTAKAIATALKKKLIIVSLSTLVNSRIGETAKNLNAIFDKAKWDKAVLFLDEFDHIGVARDFDEKDVGEMRRLVNTLIQLIDYLPEEVIMVAATNHLDFIDSALLRRFQLRLEYTMPDQKSLDVYYDQLLSAFPQRFRNMIRKYEISYAEAKDEVQTAVKRSIIEELEQREAEGI</sequence>
<evidence type="ECO:0000313" key="3">
    <source>
        <dbReference type="EMBL" id="RCU44710.1"/>
    </source>
</evidence>
<organism evidence="3 4">
    <name type="scientific">Chryseobacterium lacus</name>
    <dbReference type="NCBI Taxonomy" id="2058346"/>
    <lineage>
        <taxon>Bacteria</taxon>
        <taxon>Pseudomonadati</taxon>
        <taxon>Bacteroidota</taxon>
        <taxon>Flavobacteriia</taxon>
        <taxon>Flavobacteriales</taxon>
        <taxon>Weeksellaceae</taxon>
        <taxon>Chryseobacterium group</taxon>
        <taxon>Chryseobacterium</taxon>
    </lineage>
</organism>
<reference evidence="3 4" key="1">
    <citation type="submission" date="2018-07" db="EMBL/GenBank/DDBJ databases">
        <title>Chryseobacterium lacus sp. nov., isolated from lake water.</title>
        <authorList>
            <person name="Li C.-M."/>
        </authorList>
    </citation>
    <scope>NUCLEOTIDE SEQUENCE [LARGE SCALE GENOMIC DNA]</scope>
    <source>
        <strain evidence="3 4">YLOS41</strain>
    </source>
</reference>
<proteinExistence type="inferred from homology"/>
<dbReference type="OrthoDB" id="7438987at2"/>
<comment type="caution">
    <text evidence="3">The sequence shown here is derived from an EMBL/GenBank/DDBJ whole genome shotgun (WGS) entry which is preliminary data.</text>
</comment>
<dbReference type="GO" id="GO:0005524">
    <property type="term" value="F:ATP binding"/>
    <property type="evidence" value="ECO:0007669"/>
    <property type="project" value="UniProtKB-KW"/>
</dbReference>
<dbReference type="InterPro" id="IPR027417">
    <property type="entry name" value="P-loop_NTPase"/>
</dbReference>
<dbReference type="SMART" id="SM00382">
    <property type="entry name" value="AAA"/>
    <property type="match status" value="1"/>
</dbReference>
<evidence type="ECO:0000313" key="4">
    <source>
        <dbReference type="Proteomes" id="UP000252172"/>
    </source>
</evidence>